<evidence type="ECO:0000256" key="1">
    <source>
        <dbReference type="ARBA" id="ARBA00022448"/>
    </source>
</evidence>
<comment type="caution">
    <text evidence="8">The sequence shown here is derived from an EMBL/GenBank/DDBJ whole genome shotgun (WGS) entry which is preliminary data.</text>
</comment>
<evidence type="ECO:0000313" key="8">
    <source>
        <dbReference type="EMBL" id="MBF0939520.1"/>
    </source>
</evidence>
<evidence type="ECO:0000256" key="5">
    <source>
        <dbReference type="ARBA" id="ARBA00022777"/>
    </source>
</evidence>
<evidence type="ECO:0000256" key="4">
    <source>
        <dbReference type="ARBA" id="ARBA00022683"/>
    </source>
</evidence>
<feature type="active site" description="Phosphocysteine intermediate; for EIIB activity" evidence="6">
    <location>
        <position position="23"/>
    </location>
</feature>
<protein>
    <submittedName>
        <fullName evidence="8">PTS transporter subunit EIIB</fullName>
    </submittedName>
</protein>
<accession>A0A929N0M5</accession>
<dbReference type="GO" id="GO:0090563">
    <property type="term" value="F:protein-phosphocysteine-sugar phosphotransferase activity"/>
    <property type="evidence" value="ECO:0007669"/>
    <property type="project" value="TreeGrafter"/>
</dbReference>
<dbReference type="EMBL" id="JABZFZ010000039">
    <property type="protein sequence ID" value="MBF0939520.1"/>
    <property type="molecule type" value="Genomic_DNA"/>
</dbReference>
<sequence length="76" mass="8082">MSDAQSIIDALGGWGNIKDLDACITRIRLDVVDADVIDERALRDAGAFDVIIVGDAVQVVVGPDSEEIVDAMNALR</sequence>
<dbReference type="GO" id="GO:0008982">
    <property type="term" value="F:protein-N(PI)-phosphohistidine-sugar phosphotransferase activity"/>
    <property type="evidence" value="ECO:0007669"/>
    <property type="project" value="InterPro"/>
</dbReference>
<dbReference type="GO" id="GO:0015764">
    <property type="term" value="P:N-acetylglucosamine transport"/>
    <property type="evidence" value="ECO:0007669"/>
    <property type="project" value="TreeGrafter"/>
</dbReference>
<dbReference type="InterPro" id="IPR036878">
    <property type="entry name" value="Glu_permease_IIB"/>
</dbReference>
<keyword evidence="3" id="KW-0808">Transferase</keyword>
<keyword evidence="2" id="KW-0762">Sugar transport</keyword>
<dbReference type="NCBIfam" id="TIGR00826">
    <property type="entry name" value="EIIB_glc"/>
    <property type="match status" value="1"/>
</dbReference>
<reference evidence="8" key="1">
    <citation type="submission" date="2020-04" db="EMBL/GenBank/DDBJ databases">
        <title>Deep metagenomics examines the oral microbiome during advanced dental caries in children, revealing novel taxa and co-occurrences with host molecules.</title>
        <authorList>
            <person name="Baker J.L."/>
            <person name="Morton J.T."/>
            <person name="Dinis M."/>
            <person name="Alvarez R."/>
            <person name="Tran N.C."/>
            <person name="Knight R."/>
            <person name="Edlund A."/>
        </authorList>
    </citation>
    <scope>NUCLEOTIDE SEQUENCE</scope>
    <source>
        <strain evidence="8">JCVI_32_bin.64</strain>
    </source>
</reference>
<dbReference type="Pfam" id="PF00367">
    <property type="entry name" value="PTS_EIIB"/>
    <property type="match status" value="1"/>
</dbReference>
<dbReference type="Gene3D" id="3.30.1360.60">
    <property type="entry name" value="Glucose permease domain IIB"/>
    <property type="match status" value="1"/>
</dbReference>
<keyword evidence="1" id="KW-0813">Transport</keyword>
<evidence type="ECO:0000313" key="9">
    <source>
        <dbReference type="Proteomes" id="UP000718630"/>
    </source>
</evidence>
<dbReference type="PANTHER" id="PTHR30009:SF4">
    <property type="entry name" value="PTS SYSTEM N-ACETYLGLUCOSAMINE-SPECIFIC EIICBA COMPONENT"/>
    <property type="match status" value="1"/>
</dbReference>
<evidence type="ECO:0000256" key="2">
    <source>
        <dbReference type="ARBA" id="ARBA00022597"/>
    </source>
</evidence>
<proteinExistence type="predicted"/>
<dbReference type="PROSITE" id="PS01035">
    <property type="entry name" value="PTS_EIIB_TYPE_1_CYS"/>
    <property type="match status" value="1"/>
</dbReference>
<name>A0A929N0M5_9ACTO</name>
<dbReference type="InterPro" id="IPR018113">
    <property type="entry name" value="PTrfase_EIIB_Cys"/>
</dbReference>
<evidence type="ECO:0000259" key="7">
    <source>
        <dbReference type="PROSITE" id="PS51098"/>
    </source>
</evidence>
<dbReference type="InterPro" id="IPR050429">
    <property type="entry name" value="PTS_Glucose_EIICBA"/>
</dbReference>
<dbReference type="Proteomes" id="UP000718630">
    <property type="component" value="Unassembled WGS sequence"/>
</dbReference>
<dbReference type="AlphaFoldDB" id="A0A929N0M5"/>
<dbReference type="GO" id="GO:0016301">
    <property type="term" value="F:kinase activity"/>
    <property type="evidence" value="ECO:0007669"/>
    <property type="project" value="UniProtKB-KW"/>
</dbReference>
<evidence type="ECO:0000256" key="3">
    <source>
        <dbReference type="ARBA" id="ARBA00022679"/>
    </source>
</evidence>
<keyword evidence="4" id="KW-0598">Phosphotransferase system</keyword>
<dbReference type="InterPro" id="IPR001996">
    <property type="entry name" value="PTS_IIB_1"/>
</dbReference>
<dbReference type="PANTHER" id="PTHR30009">
    <property type="entry name" value="CYTOCHROME C-TYPE SYNTHESIS PROTEIN AND PTS TRANSMEMBRANE COMPONENT"/>
    <property type="match status" value="1"/>
</dbReference>
<gene>
    <name evidence="8" type="ORF">HXK03_01395</name>
</gene>
<evidence type="ECO:0000256" key="6">
    <source>
        <dbReference type="PROSITE-ProRule" id="PRU00421"/>
    </source>
</evidence>
<dbReference type="SUPFAM" id="SSF55604">
    <property type="entry name" value="Glucose permease domain IIB"/>
    <property type="match status" value="1"/>
</dbReference>
<organism evidence="8 9">
    <name type="scientific">Schaalia georgiae</name>
    <dbReference type="NCBI Taxonomy" id="52768"/>
    <lineage>
        <taxon>Bacteria</taxon>
        <taxon>Bacillati</taxon>
        <taxon>Actinomycetota</taxon>
        <taxon>Actinomycetes</taxon>
        <taxon>Actinomycetales</taxon>
        <taxon>Actinomycetaceae</taxon>
        <taxon>Schaalia</taxon>
    </lineage>
</organism>
<feature type="domain" description="PTS EIIB type-1" evidence="7">
    <location>
        <begin position="1"/>
        <end position="76"/>
    </location>
</feature>
<keyword evidence="5" id="KW-0418">Kinase</keyword>
<dbReference type="GO" id="GO:0009401">
    <property type="term" value="P:phosphoenolpyruvate-dependent sugar phosphotransferase system"/>
    <property type="evidence" value="ECO:0007669"/>
    <property type="project" value="UniProtKB-KW"/>
</dbReference>
<dbReference type="PROSITE" id="PS51098">
    <property type="entry name" value="PTS_EIIB_TYPE_1"/>
    <property type="match status" value="1"/>
</dbReference>
<dbReference type="GO" id="GO:0005886">
    <property type="term" value="C:plasma membrane"/>
    <property type="evidence" value="ECO:0007669"/>
    <property type="project" value="TreeGrafter"/>
</dbReference>